<accession>A0ACB9Z5M9</accession>
<evidence type="ECO:0000313" key="1">
    <source>
        <dbReference type="EMBL" id="KAI4866384.1"/>
    </source>
</evidence>
<organism evidence="1 2">
    <name type="scientific">Hypoxylon rubiginosum</name>
    <dbReference type="NCBI Taxonomy" id="110542"/>
    <lineage>
        <taxon>Eukaryota</taxon>
        <taxon>Fungi</taxon>
        <taxon>Dikarya</taxon>
        <taxon>Ascomycota</taxon>
        <taxon>Pezizomycotina</taxon>
        <taxon>Sordariomycetes</taxon>
        <taxon>Xylariomycetidae</taxon>
        <taxon>Xylariales</taxon>
        <taxon>Hypoxylaceae</taxon>
        <taxon>Hypoxylon</taxon>
    </lineage>
</organism>
<proteinExistence type="predicted"/>
<reference evidence="1 2" key="1">
    <citation type="journal article" date="2022" name="New Phytol.">
        <title>Ecological generalism drives hyperdiversity of secondary metabolite gene clusters in xylarialean endophytes.</title>
        <authorList>
            <person name="Franco M.E.E."/>
            <person name="Wisecaver J.H."/>
            <person name="Arnold A.E."/>
            <person name="Ju Y.M."/>
            <person name="Slot J.C."/>
            <person name="Ahrendt S."/>
            <person name="Moore L.P."/>
            <person name="Eastman K.E."/>
            <person name="Scott K."/>
            <person name="Konkel Z."/>
            <person name="Mondo S.J."/>
            <person name="Kuo A."/>
            <person name="Hayes R.D."/>
            <person name="Haridas S."/>
            <person name="Andreopoulos B."/>
            <person name="Riley R."/>
            <person name="LaButti K."/>
            <person name="Pangilinan J."/>
            <person name="Lipzen A."/>
            <person name="Amirebrahimi M."/>
            <person name="Yan J."/>
            <person name="Adam C."/>
            <person name="Keymanesh K."/>
            <person name="Ng V."/>
            <person name="Louie K."/>
            <person name="Northen T."/>
            <person name="Drula E."/>
            <person name="Henrissat B."/>
            <person name="Hsieh H.M."/>
            <person name="Youens-Clark K."/>
            <person name="Lutzoni F."/>
            <person name="Miadlikowska J."/>
            <person name="Eastwood D.C."/>
            <person name="Hamelin R.C."/>
            <person name="Grigoriev I.V."/>
            <person name="U'Ren J.M."/>
        </authorList>
    </citation>
    <scope>NUCLEOTIDE SEQUENCE [LARGE SCALE GENOMIC DNA]</scope>
    <source>
        <strain evidence="1 2">CBS 119005</strain>
    </source>
</reference>
<dbReference type="EMBL" id="MU393459">
    <property type="protein sequence ID" value="KAI4866384.1"/>
    <property type="molecule type" value="Genomic_DNA"/>
</dbReference>
<keyword evidence="2" id="KW-1185">Reference proteome</keyword>
<dbReference type="Proteomes" id="UP001497700">
    <property type="component" value="Unassembled WGS sequence"/>
</dbReference>
<comment type="caution">
    <text evidence="1">The sequence shown here is derived from an EMBL/GenBank/DDBJ whole genome shotgun (WGS) entry which is preliminary data.</text>
</comment>
<name>A0ACB9Z5M9_9PEZI</name>
<sequence length="82" mass="9608">MAWSLRKVVRLLTLTRLLLSSKFGCSQRIMVVVNPLEGHNINGDREFVFLVAFRMKMGRELEMVDPFRSHLMLLYLVPSRSR</sequence>
<evidence type="ECO:0000313" key="2">
    <source>
        <dbReference type="Proteomes" id="UP001497700"/>
    </source>
</evidence>
<gene>
    <name evidence="1" type="ORF">F4820DRAFT_251015</name>
</gene>
<protein>
    <submittedName>
        <fullName evidence="1">Uncharacterized protein</fullName>
    </submittedName>
</protein>